<dbReference type="KEGG" id="copr:Cop2CBH44_16580"/>
<dbReference type="SMART" id="SM00645">
    <property type="entry name" value="Pept_C1"/>
    <property type="match status" value="1"/>
</dbReference>
<feature type="region of interest" description="Disordered" evidence="6">
    <location>
        <begin position="299"/>
        <end position="318"/>
    </location>
</feature>
<feature type="active site" evidence="5">
    <location>
        <position position="360"/>
    </location>
</feature>
<keyword evidence="2 4" id="KW-0378">Hydrolase</keyword>
<name>A0A7G1HU66_9BACT</name>
<evidence type="ECO:0000313" key="9">
    <source>
        <dbReference type="EMBL" id="BCI63305.1"/>
    </source>
</evidence>
<evidence type="ECO:0000256" key="6">
    <source>
        <dbReference type="SAM" id="MobiDB-lite"/>
    </source>
</evidence>
<feature type="active site" evidence="5">
    <location>
        <position position="339"/>
    </location>
</feature>
<dbReference type="RefSeq" id="WP_200755881.1">
    <property type="nucleotide sequence ID" value="NZ_AP023322.1"/>
</dbReference>
<evidence type="ECO:0000256" key="3">
    <source>
        <dbReference type="ARBA" id="ARBA00022807"/>
    </source>
</evidence>
<feature type="domain" description="Peptidase C1A papain C-terminal" evidence="8">
    <location>
        <begin position="37"/>
        <end position="378"/>
    </location>
</feature>
<dbReference type="Pfam" id="PF03051">
    <property type="entry name" value="Peptidase_C1_2"/>
    <property type="match status" value="1"/>
</dbReference>
<dbReference type="PANTHER" id="PTHR10363">
    <property type="entry name" value="BLEOMYCIN HYDROLASE"/>
    <property type="match status" value="1"/>
</dbReference>
<dbReference type="EMBL" id="AP023322">
    <property type="protein sequence ID" value="BCI63305.1"/>
    <property type="molecule type" value="Genomic_DNA"/>
</dbReference>
<dbReference type="PIRSF" id="PIRSF005700">
    <property type="entry name" value="PepC"/>
    <property type="match status" value="1"/>
</dbReference>
<comment type="similarity">
    <text evidence="4">Belongs to the peptidase C1 family.</text>
</comment>
<feature type="signal peptide" evidence="7">
    <location>
        <begin position="1"/>
        <end position="20"/>
    </location>
</feature>
<evidence type="ECO:0000313" key="10">
    <source>
        <dbReference type="Proteomes" id="UP000594042"/>
    </source>
</evidence>
<proteinExistence type="inferred from homology"/>
<evidence type="ECO:0000259" key="8">
    <source>
        <dbReference type="SMART" id="SM00645"/>
    </source>
</evidence>
<evidence type="ECO:0000256" key="2">
    <source>
        <dbReference type="ARBA" id="ARBA00022801"/>
    </source>
</evidence>
<dbReference type="GO" id="GO:0070005">
    <property type="term" value="F:cysteine-type aminopeptidase activity"/>
    <property type="evidence" value="ECO:0007669"/>
    <property type="project" value="InterPro"/>
</dbReference>
<dbReference type="PROSITE" id="PS00139">
    <property type="entry name" value="THIOL_PROTEASE_CYS"/>
    <property type="match status" value="1"/>
</dbReference>
<keyword evidence="3 4" id="KW-0788">Thiol protease</keyword>
<accession>A0A7G1HU66</accession>
<dbReference type="Gene3D" id="3.90.70.10">
    <property type="entry name" value="Cysteine proteinases"/>
    <property type="match status" value="1"/>
</dbReference>
<dbReference type="SUPFAM" id="SSF54001">
    <property type="entry name" value="Cysteine proteinases"/>
    <property type="match status" value="1"/>
</dbReference>
<evidence type="ECO:0000256" key="1">
    <source>
        <dbReference type="ARBA" id="ARBA00022670"/>
    </source>
</evidence>
<keyword evidence="10" id="KW-1185">Reference proteome</keyword>
<dbReference type="PANTHER" id="PTHR10363:SF2">
    <property type="entry name" value="BLEOMYCIN HYDROLASE"/>
    <property type="match status" value="1"/>
</dbReference>
<keyword evidence="7" id="KW-0732">Signal</keyword>
<dbReference type="InterPro" id="IPR004134">
    <property type="entry name" value="Peptidase_C1B"/>
</dbReference>
<feature type="chain" id="PRO_5028895383" description="Aminopeptidase" evidence="7">
    <location>
        <begin position="21"/>
        <end position="404"/>
    </location>
</feature>
<feature type="active site" evidence="5">
    <location>
        <position position="60"/>
    </location>
</feature>
<reference evidence="10" key="1">
    <citation type="submission" date="2020-07" db="EMBL/GenBank/DDBJ databases">
        <title>Complete genome sequencing of Coprobacter sp. strain 2CBH44.</title>
        <authorList>
            <person name="Sakamoto M."/>
            <person name="Murakami T."/>
            <person name="Mori H."/>
        </authorList>
    </citation>
    <scope>NUCLEOTIDE SEQUENCE [LARGE SCALE GENOMIC DNA]</scope>
    <source>
        <strain evidence="10">2CBH44</strain>
    </source>
</reference>
<keyword evidence="1 4" id="KW-0645">Protease</keyword>
<protein>
    <recommendedName>
        <fullName evidence="4">Aminopeptidase</fullName>
    </recommendedName>
</protein>
<organism evidence="9 10">
    <name type="scientific">Coprobacter secundus subsp. similis</name>
    <dbReference type="NCBI Taxonomy" id="2751153"/>
    <lineage>
        <taxon>Bacteria</taxon>
        <taxon>Pseudomonadati</taxon>
        <taxon>Bacteroidota</taxon>
        <taxon>Bacteroidia</taxon>
        <taxon>Bacteroidales</taxon>
        <taxon>Barnesiellaceae</taxon>
        <taxon>Coprobacter</taxon>
    </lineage>
</organism>
<dbReference type="Proteomes" id="UP000594042">
    <property type="component" value="Chromosome"/>
</dbReference>
<evidence type="ECO:0000256" key="4">
    <source>
        <dbReference type="PIRNR" id="PIRNR005700"/>
    </source>
</evidence>
<dbReference type="GO" id="GO:0006508">
    <property type="term" value="P:proteolysis"/>
    <property type="evidence" value="ECO:0007669"/>
    <property type="project" value="UniProtKB-KW"/>
</dbReference>
<sequence length="404" mass="46214">MLKNVLTIGMMMFIAVGTMAQTVEKNDSVKNAKKTKEYQFTDVKLLKTTPVKNQSSSGTCWSFAGTAFLESELLRQGKPEVDLSEMFIVRHAYIEKAEKYVRMHGTINFGGGGSTLDVLDIIKKYGIVPEEAYKGLNYGLDIHRHGELDAVLEAYVKAVITNKNRKLTPSWKEGYIAILDAYLGKEPETFTYQGKEYTPKTFFDSLGLNLDDYVSITSFTHHPFDQPFAVEVPDNWAWGLSYNVPLEDFSRIMKNSIDKGYTIFWASDVSERGFLYNKGYAIVPDDKVKDMSDSEKARWTKLSEEEKQKESKEKSKKEKLITQEVRQEAFDNYETTDDHGMQIVGTAVDQNGNKYYKVKNSWGTDNEYDGYFYASEPFVLYKTISYVVNKNAIPKDIQKRLNLK</sequence>
<dbReference type="InterPro" id="IPR000668">
    <property type="entry name" value="Peptidase_C1A_C"/>
</dbReference>
<dbReference type="GO" id="GO:0009636">
    <property type="term" value="P:response to toxic substance"/>
    <property type="evidence" value="ECO:0007669"/>
    <property type="project" value="TreeGrafter"/>
</dbReference>
<evidence type="ECO:0000256" key="7">
    <source>
        <dbReference type="SAM" id="SignalP"/>
    </source>
</evidence>
<dbReference type="InterPro" id="IPR038765">
    <property type="entry name" value="Papain-like_cys_pep_sf"/>
</dbReference>
<gene>
    <name evidence="9" type="ORF">Cop2CBH44_16580</name>
</gene>
<dbReference type="GO" id="GO:0043418">
    <property type="term" value="P:homocysteine catabolic process"/>
    <property type="evidence" value="ECO:0007669"/>
    <property type="project" value="TreeGrafter"/>
</dbReference>
<keyword evidence="4 9" id="KW-0031">Aminopeptidase</keyword>
<dbReference type="InterPro" id="IPR000169">
    <property type="entry name" value="Pept_cys_AS"/>
</dbReference>
<evidence type="ECO:0000256" key="5">
    <source>
        <dbReference type="PIRSR" id="PIRSR005700-1"/>
    </source>
</evidence>
<dbReference type="AlphaFoldDB" id="A0A7G1HU66"/>
<dbReference type="GO" id="GO:0005737">
    <property type="term" value="C:cytoplasm"/>
    <property type="evidence" value="ECO:0007669"/>
    <property type="project" value="TreeGrafter"/>
</dbReference>